<protein>
    <recommendedName>
        <fullName evidence="4">Lipoprotein</fullName>
    </recommendedName>
</protein>
<dbReference type="SUPFAM" id="SSF89392">
    <property type="entry name" value="Prokaryotic lipoproteins and lipoprotein localization factors"/>
    <property type="match status" value="1"/>
</dbReference>
<evidence type="ECO:0000313" key="2">
    <source>
        <dbReference type="EMBL" id="GIM69255.1"/>
    </source>
</evidence>
<dbReference type="PROSITE" id="PS51257">
    <property type="entry name" value="PROKAR_LIPOPROTEIN"/>
    <property type="match status" value="1"/>
</dbReference>
<organism evidence="2 3">
    <name type="scientific">Winogradskya consettensis</name>
    <dbReference type="NCBI Taxonomy" id="113560"/>
    <lineage>
        <taxon>Bacteria</taxon>
        <taxon>Bacillati</taxon>
        <taxon>Actinomycetota</taxon>
        <taxon>Actinomycetes</taxon>
        <taxon>Micromonosporales</taxon>
        <taxon>Micromonosporaceae</taxon>
        <taxon>Winogradskya</taxon>
    </lineage>
</organism>
<gene>
    <name evidence="2" type="ORF">Aco04nite_14430</name>
</gene>
<evidence type="ECO:0008006" key="4">
    <source>
        <dbReference type="Google" id="ProtNLM"/>
    </source>
</evidence>
<feature type="signal peptide" evidence="1">
    <location>
        <begin position="1"/>
        <end position="20"/>
    </location>
</feature>
<feature type="chain" id="PRO_5036904192" description="Lipoprotein" evidence="1">
    <location>
        <begin position="21"/>
        <end position="274"/>
    </location>
</feature>
<sequence>MRTPRLAGLGLASMAAVAFAAGGCSADGSTTPGAGASAGATASAGVPGASASAGAADPAAAAALAAATAKLGTSSFKLTMTSGSGFKVDGLLDSPNGVGTATLTATGPNTQIEVKTLLVDKDLYVQVPGVTKAGTWTHLDVSRLPEGANIGLRPGQIDPANTSQLLTSTTDVRQTGSGSFAGTLDLTKAAGVAGVDQKMITAWGSQAQNVPFTAGLDDQGRLSALTIQLPAVGGQQAQPLEVLYTDYGTEVDAKRPAATEITEAPDSLYSSLGS</sequence>
<comment type="caution">
    <text evidence="2">The sequence shown here is derived from an EMBL/GenBank/DDBJ whole genome shotgun (WGS) entry which is preliminary data.</text>
</comment>
<name>A0A919SCJ8_9ACTN</name>
<reference evidence="2" key="1">
    <citation type="submission" date="2021-03" db="EMBL/GenBank/DDBJ databases">
        <title>Whole genome shotgun sequence of Actinoplanes consettensis NBRC 14913.</title>
        <authorList>
            <person name="Komaki H."/>
            <person name="Tamura T."/>
        </authorList>
    </citation>
    <scope>NUCLEOTIDE SEQUENCE</scope>
    <source>
        <strain evidence="2">NBRC 14913</strain>
    </source>
</reference>
<dbReference type="InterPro" id="IPR029046">
    <property type="entry name" value="LolA/LolB/LppX"/>
</dbReference>
<dbReference type="RefSeq" id="WP_212996373.1">
    <property type="nucleotide sequence ID" value="NZ_BAAATW010000001.1"/>
</dbReference>
<evidence type="ECO:0000256" key="1">
    <source>
        <dbReference type="SAM" id="SignalP"/>
    </source>
</evidence>
<dbReference type="EMBL" id="BOQP01000006">
    <property type="protein sequence ID" value="GIM69255.1"/>
    <property type="molecule type" value="Genomic_DNA"/>
</dbReference>
<keyword evidence="3" id="KW-1185">Reference proteome</keyword>
<dbReference type="AlphaFoldDB" id="A0A919SCJ8"/>
<dbReference type="Proteomes" id="UP000680865">
    <property type="component" value="Unassembled WGS sequence"/>
</dbReference>
<proteinExistence type="predicted"/>
<keyword evidence="1" id="KW-0732">Signal</keyword>
<evidence type="ECO:0000313" key="3">
    <source>
        <dbReference type="Proteomes" id="UP000680865"/>
    </source>
</evidence>
<dbReference type="Gene3D" id="2.50.20.20">
    <property type="match status" value="1"/>
</dbReference>
<accession>A0A919SCJ8</accession>